<reference evidence="1 2" key="1">
    <citation type="journal article" date="2011" name="Int. J. Syst. Evol. Microbiol.">
        <title>Hymenobacter yonginensis sp. nov., isolated from a mesotrophic artificial lake.</title>
        <authorList>
            <person name="Joung Y."/>
            <person name="Cho S.H."/>
            <person name="Kim H."/>
            <person name="Kim S.B."/>
            <person name="Joh K."/>
        </authorList>
    </citation>
    <scope>NUCLEOTIDE SEQUENCE [LARGE SCALE GENOMIC DNA]</scope>
    <source>
        <strain evidence="1 2">KCTC 22745</strain>
    </source>
</reference>
<name>A0ABY7PPP0_9BACT</name>
<dbReference type="RefSeq" id="WP_270127829.1">
    <property type="nucleotide sequence ID" value="NZ_CP115396.1"/>
</dbReference>
<keyword evidence="2" id="KW-1185">Reference proteome</keyword>
<sequence length="170" mass="19272">MRVKVEMGCDGQYFPEFEGYVAEVMPNVPFSLRLEDAAYQLKHETVNKAWKSISLKEVLRYLYDGPVSLSVPDVTLAPFRLDRVSKYKALEKLKEEFGLTIYFRGATLFAGLAYTDKQAKDVVLYRLTGDAARQLPPNVVEADLTYKRRDGGACHQYPAQQHTSGGQSRR</sequence>
<protein>
    <submittedName>
        <fullName evidence="1">Uncharacterized protein</fullName>
    </submittedName>
</protein>
<dbReference type="Proteomes" id="UP001211872">
    <property type="component" value="Chromosome"/>
</dbReference>
<evidence type="ECO:0000313" key="2">
    <source>
        <dbReference type="Proteomes" id="UP001211872"/>
    </source>
</evidence>
<proteinExistence type="predicted"/>
<evidence type="ECO:0000313" key="1">
    <source>
        <dbReference type="EMBL" id="WBO85232.1"/>
    </source>
</evidence>
<accession>A0ABY7PPP0</accession>
<gene>
    <name evidence="1" type="ORF">O9Z63_03085</name>
</gene>
<dbReference type="EMBL" id="CP115396">
    <property type="protein sequence ID" value="WBO85232.1"/>
    <property type="molecule type" value="Genomic_DNA"/>
</dbReference>
<organism evidence="1 2">
    <name type="scientific">Hymenobacter yonginensis</name>
    <dbReference type="NCBI Taxonomy" id="748197"/>
    <lineage>
        <taxon>Bacteria</taxon>
        <taxon>Pseudomonadati</taxon>
        <taxon>Bacteroidota</taxon>
        <taxon>Cytophagia</taxon>
        <taxon>Cytophagales</taxon>
        <taxon>Hymenobacteraceae</taxon>
        <taxon>Hymenobacter</taxon>
    </lineage>
</organism>